<keyword evidence="1" id="KW-0378">Hydrolase</keyword>
<sequence>MISAKSFTTPMSHSLDLYTTAPPFIDPSLYHKLVGSLQYLTFTRPDIAFSINRVSQFMDKSTVIHFLIVKRILRCLCDALPPDSLPSLALIQSPGLLKSNLQSPVLPQKQNIVLSPLLLLIFTRYDNFSLRVPLKTSPTLWCNNASAISLAHNPVFHAITQHIEIDYHFVRKKVLRKDISVCHISSDKQLANILTKPLPSFGIAFDIDGVLLRGQHPIGGSTKALRRLYVDSTFSGTLKVPFLFLTNGGGTPESRRAIELSELLGVNVLPSQVVQGHSSFKSLLNRFENELIIATGKGQPDLVMSEYGFKKVFSIGEYASFFENIDPVSQYKSWTSKQAFDSNCDPHGSMRRQSVLSERVKAAFVVSDPVDWGRDIQVLCDVLRSGGLPGHQNGNLNQVPLYFAADDLEYQGAFPFKRLGIGAFKIALESIFERIHHIPLEYVCYGKPNPLVFKNVEAVFRQILLSHCDDHFVNKGDIEVNGFKTLYMIGDNPVVDIKGAREAGRPWFSILTRTGVFKGKENHVEFPADLVVNTVEEAVDYIFASEHIS</sequence>
<dbReference type="InterPro" id="IPR006357">
    <property type="entry name" value="HAD-SF_hydro_IIA"/>
</dbReference>
<organism evidence="1 2">
    <name type="scientific">Cucumis melo var. makuwa</name>
    <name type="common">Oriental melon</name>
    <dbReference type="NCBI Taxonomy" id="1194695"/>
    <lineage>
        <taxon>Eukaryota</taxon>
        <taxon>Viridiplantae</taxon>
        <taxon>Streptophyta</taxon>
        <taxon>Embryophyta</taxon>
        <taxon>Tracheophyta</taxon>
        <taxon>Spermatophyta</taxon>
        <taxon>Magnoliopsida</taxon>
        <taxon>eudicotyledons</taxon>
        <taxon>Gunneridae</taxon>
        <taxon>Pentapetalae</taxon>
        <taxon>rosids</taxon>
        <taxon>fabids</taxon>
        <taxon>Cucurbitales</taxon>
        <taxon>Cucurbitaceae</taxon>
        <taxon>Benincaseae</taxon>
        <taxon>Cucumis</taxon>
    </lineage>
</organism>
<dbReference type="GO" id="GO:0016787">
    <property type="term" value="F:hydrolase activity"/>
    <property type="evidence" value="ECO:0007669"/>
    <property type="project" value="UniProtKB-KW"/>
</dbReference>
<dbReference type="CDD" id="cd09272">
    <property type="entry name" value="RNase_HI_RT_Ty1"/>
    <property type="match status" value="1"/>
</dbReference>
<reference evidence="1 2" key="1">
    <citation type="submission" date="2019-08" db="EMBL/GenBank/DDBJ databases">
        <title>Draft genome sequences of two oriental melons (Cucumis melo L. var makuwa).</title>
        <authorList>
            <person name="Kwon S.-Y."/>
        </authorList>
    </citation>
    <scope>NUCLEOTIDE SEQUENCE [LARGE SCALE GENOMIC DNA]</scope>
    <source>
        <strain evidence="2">cv. Chang Bougi</strain>
        <tissue evidence="1">Leaf</tissue>
    </source>
</reference>
<dbReference type="InterPro" id="IPR006353">
    <property type="entry name" value="HAD-SF_hydro_IIA_CECR5"/>
</dbReference>
<gene>
    <name evidence="1" type="ORF">E5676_scaffold98G002260</name>
</gene>
<dbReference type="Pfam" id="PF13242">
    <property type="entry name" value="Hydrolase_like"/>
    <property type="match status" value="1"/>
</dbReference>
<dbReference type="Gene3D" id="3.40.50.1000">
    <property type="entry name" value="HAD superfamily/HAD-like"/>
    <property type="match status" value="2"/>
</dbReference>
<dbReference type="InterPro" id="IPR050324">
    <property type="entry name" value="CDP-alcohol_PTase-I"/>
</dbReference>
<accession>A0A5D3C5R2</accession>
<protein>
    <submittedName>
        <fullName evidence="1">Hydrolase family protein / HAD-superfamily protein isoform 2</fullName>
    </submittedName>
</protein>
<dbReference type="GO" id="GO:0005739">
    <property type="term" value="C:mitochondrion"/>
    <property type="evidence" value="ECO:0007669"/>
    <property type="project" value="TreeGrafter"/>
</dbReference>
<dbReference type="NCBIfam" id="TIGR01456">
    <property type="entry name" value="CECR5"/>
    <property type="match status" value="1"/>
</dbReference>
<dbReference type="FunFam" id="3.40.50.1000:FF:000137">
    <property type="entry name" value="Hydrolase family protein / HAD-superfamily protein"/>
    <property type="match status" value="1"/>
</dbReference>
<dbReference type="EMBL" id="SSTD01013776">
    <property type="protein sequence ID" value="TYK05739.1"/>
    <property type="molecule type" value="Genomic_DNA"/>
</dbReference>
<dbReference type="GO" id="GO:0046474">
    <property type="term" value="P:glycerophospholipid biosynthetic process"/>
    <property type="evidence" value="ECO:0007669"/>
    <property type="project" value="TreeGrafter"/>
</dbReference>
<dbReference type="PANTHER" id="PTHR14269:SF49">
    <property type="entry name" value="HYDROLASE FAMILY PROTEIN _ HAD-SUPERFAMILY PROTEIN"/>
    <property type="match status" value="1"/>
</dbReference>
<proteinExistence type="predicted"/>
<dbReference type="NCBIfam" id="TIGR01460">
    <property type="entry name" value="HAD-SF-IIA"/>
    <property type="match status" value="1"/>
</dbReference>
<evidence type="ECO:0000313" key="1">
    <source>
        <dbReference type="EMBL" id="TYK05739.1"/>
    </source>
</evidence>
<dbReference type="InterPro" id="IPR023214">
    <property type="entry name" value="HAD_sf"/>
</dbReference>
<comment type="caution">
    <text evidence="1">The sequence shown here is derived from an EMBL/GenBank/DDBJ whole genome shotgun (WGS) entry which is preliminary data.</text>
</comment>
<dbReference type="AlphaFoldDB" id="A0A5D3C5R2"/>
<dbReference type="PANTHER" id="PTHR14269">
    <property type="entry name" value="CDP-DIACYLGLYCEROL--GLYCEROL-3-PHOSPHATE 3-PHOSPHATIDYLTRANSFERASE-RELATED"/>
    <property type="match status" value="1"/>
</dbReference>
<dbReference type="Proteomes" id="UP000321947">
    <property type="component" value="Unassembled WGS sequence"/>
</dbReference>
<dbReference type="SUPFAM" id="SSF56784">
    <property type="entry name" value="HAD-like"/>
    <property type="match status" value="1"/>
</dbReference>
<dbReference type="Pfam" id="PF13344">
    <property type="entry name" value="Hydrolase_6"/>
    <property type="match status" value="1"/>
</dbReference>
<dbReference type="InterPro" id="IPR036412">
    <property type="entry name" value="HAD-like_sf"/>
</dbReference>
<evidence type="ECO:0000313" key="2">
    <source>
        <dbReference type="Proteomes" id="UP000321947"/>
    </source>
</evidence>
<name>A0A5D3C5R2_CUCMM</name>